<dbReference type="PANTHER" id="PTHR42881:SF2">
    <property type="entry name" value="PROLYL ENDOPEPTIDASE"/>
    <property type="match status" value="1"/>
</dbReference>
<feature type="signal peptide" evidence="7">
    <location>
        <begin position="1"/>
        <end position="22"/>
    </location>
</feature>
<sequence length="718" mass="81611">MFKFTYCLVLFFTLSLTSFAQKANQYQAAPKAATEDVYFDTVISDPYQWMENPKDPRLSIWMEAQDKFTSKIKNKYLKTIDLKAQLSAMYYGVKNKEVDRFTQKDSSLSGKYEFKFKVQNSNSNPNLLYRLRDRGNFLTLVDTKDYMEDRDDNILIRNYYVNEDYDILAVTLSHRGGDWQELYFFNLKNGQQLHGSLKNLRIGSQVIWDKMNLYYDAYTPPKAGQELLDRAEGQKLYYHKFGDSQDQDVVVLTSSDSSGVNTFRFKELDDKLFFNNIYKHKGKSYNALAVAKKDSIYLNLNNFLIYPKDEEITVNVEDAFGDKVVLYTNWGAPNGRVLLSDLSVPNKPIELVPEYDVRLLEVNRLGKDKIVCIYKNGNRDLALFFDLEGKLLNKIDFPEGKRVKGLYEYNEDATKTNFYVSSFYHPDLEYELSLKDLSFKPSVAVSVPYDPESLETRYVKYKSKDGTEIPMYITCLKDTKLNGKNPTLLYGYGGYGITVAPAFDESKALWLLHGGILAIPNVRGGGAGGSDWGKAGRRINKQNAIDDFIAAGEYLIAQNYTSPQHLGSNGGSHGGLLVSSAALQRPDLFNAVVAEAGPYDMLRFGKYTVGSVTTNIEEFGAVTDLNDFNNLISYSPLHNINAGVKYPNFLVMTGDSDDRVPPLHTYKFLATLQEKANPTSLYLMYVTPGKGHGSALTTNDWFDEVLYKYAFLYHFLKD</sequence>
<proteinExistence type="inferred from homology"/>
<feature type="domain" description="Peptidase S9 prolyl oligopeptidase catalytic" evidence="8">
    <location>
        <begin position="503"/>
        <end position="716"/>
    </location>
</feature>
<dbReference type="InterPro" id="IPR029058">
    <property type="entry name" value="AB_hydrolase_fold"/>
</dbReference>
<evidence type="ECO:0000256" key="1">
    <source>
        <dbReference type="ARBA" id="ARBA00001070"/>
    </source>
</evidence>
<dbReference type="PRINTS" id="PR00862">
    <property type="entry name" value="PROLIGOPTASE"/>
</dbReference>
<feature type="domain" description="Peptidase S9A N-terminal" evidence="9">
    <location>
        <begin position="31"/>
        <end position="436"/>
    </location>
</feature>
<dbReference type="GO" id="GO:0006508">
    <property type="term" value="P:proteolysis"/>
    <property type="evidence" value="ECO:0007669"/>
    <property type="project" value="UniProtKB-KW"/>
</dbReference>
<dbReference type="EMBL" id="CP041637">
    <property type="protein sequence ID" value="QDO93632.1"/>
    <property type="molecule type" value="Genomic_DNA"/>
</dbReference>
<dbReference type="GO" id="GO:0070012">
    <property type="term" value="F:oligopeptidase activity"/>
    <property type="evidence" value="ECO:0007669"/>
    <property type="project" value="TreeGrafter"/>
</dbReference>
<dbReference type="Pfam" id="PF00326">
    <property type="entry name" value="Peptidase_S9"/>
    <property type="match status" value="1"/>
</dbReference>
<dbReference type="SUPFAM" id="SSF53474">
    <property type="entry name" value="alpha/beta-Hydrolases"/>
    <property type="match status" value="1"/>
</dbReference>
<keyword evidence="5" id="KW-0378">Hydrolase</keyword>
<dbReference type="GO" id="GO:0004252">
    <property type="term" value="F:serine-type endopeptidase activity"/>
    <property type="evidence" value="ECO:0007669"/>
    <property type="project" value="UniProtKB-EC"/>
</dbReference>
<dbReference type="PROSITE" id="PS00708">
    <property type="entry name" value="PRO_ENDOPEP_SER"/>
    <property type="match status" value="1"/>
</dbReference>
<dbReference type="EC" id="3.4.21.26" evidence="3"/>
<gene>
    <name evidence="10" type="ORF">FNB79_06460</name>
</gene>
<dbReference type="InterPro" id="IPR001375">
    <property type="entry name" value="Peptidase_S9_cat"/>
</dbReference>
<keyword evidence="7" id="KW-0732">Signal</keyword>
<dbReference type="SUPFAM" id="SSF50993">
    <property type="entry name" value="Peptidase/esterase 'gauge' domain"/>
    <property type="match status" value="1"/>
</dbReference>
<reference evidence="10 11" key="1">
    <citation type="submission" date="2019-07" db="EMBL/GenBank/DDBJ databases">
        <title>Genome sequencing for Formosa sp. PS13.</title>
        <authorList>
            <person name="Park S.-J."/>
        </authorList>
    </citation>
    <scope>NUCLEOTIDE SEQUENCE [LARGE SCALE GENOMIC DNA]</scope>
    <source>
        <strain evidence="10 11">PS13</strain>
    </source>
</reference>
<keyword evidence="4" id="KW-0645">Protease</keyword>
<dbReference type="InterPro" id="IPR023302">
    <property type="entry name" value="Pept_S9A_N"/>
</dbReference>
<dbReference type="GO" id="GO:0005829">
    <property type="term" value="C:cytosol"/>
    <property type="evidence" value="ECO:0007669"/>
    <property type="project" value="TreeGrafter"/>
</dbReference>
<dbReference type="Gene3D" id="3.40.50.1820">
    <property type="entry name" value="alpha/beta hydrolase"/>
    <property type="match status" value="1"/>
</dbReference>
<dbReference type="InterPro" id="IPR051167">
    <property type="entry name" value="Prolyl_oligopep/macrocyclase"/>
</dbReference>
<feature type="chain" id="PRO_5022190049" description="prolyl oligopeptidase" evidence="7">
    <location>
        <begin position="23"/>
        <end position="718"/>
    </location>
</feature>
<evidence type="ECO:0000313" key="11">
    <source>
        <dbReference type="Proteomes" id="UP000319209"/>
    </source>
</evidence>
<dbReference type="Gene3D" id="2.130.10.120">
    <property type="entry name" value="Prolyl oligopeptidase, N-terminal domain"/>
    <property type="match status" value="1"/>
</dbReference>
<protein>
    <recommendedName>
        <fullName evidence="3">prolyl oligopeptidase</fullName>
        <ecNumber evidence="3">3.4.21.26</ecNumber>
    </recommendedName>
</protein>
<evidence type="ECO:0000256" key="2">
    <source>
        <dbReference type="ARBA" id="ARBA00005228"/>
    </source>
</evidence>
<dbReference type="InterPro" id="IPR002470">
    <property type="entry name" value="Peptidase_S9A"/>
</dbReference>
<accession>A0A516GQ50</accession>
<evidence type="ECO:0000256" key="7">
    <source>
        <dbReference type="SAM" id="SignalP"/>
    </source>
</evidence>
<evidence type="ECO:0000256" key="5">
    <source>
        <dbReference type="ARBA" id="ARBA00022801"/>
    </source>
</evidence>
<dbReference type="Pfam" id="PF02897">
    <property type="entry name" value="Peptidase_S9_N"/>
    <property type="match status" value="1"/>
</dbReference>
<evidence type="ECO:0000259" key="9">
    <source>
        <dbReference type="Pfam" id="PF02897"/>
    </source>
</evidence>
<comment type="catalytic activity">
    <reaction evidence="1">
        <text>Hydrolysis of Pro-|-Xaa &gt;&gt; Ala-|-Xaa in oligopeptides.</text>
        <dbReference type="EC" id="3.4.21.26"/>
    </reaction>
</comment>
<dbReference type="RefSeq" id="WP_143380534.1">
    <property type="nucleotide sequence ID" value="NZ_CP041637.1"/>
</dbReference>
<evidence type="ECO:0000256" key="4">
    <source>
        <dbReference type="ARBA" id="ARBA00022670"/>
    </source>
</evidence>
<dbReference type="PANTHER" id="PTHR42881">
    <property type="entry name" value="PROLYL ENDOPEPTIDASE"/>
    <property type="match status" value="1"/>
</dbReference>
<keyword evidence="11" id="KW-1185">Reference proteome</keyword>
<name>A0A516GQ50_9FLAO</name>
<evidence type="ECO:0000256" key="6">
    <source>
        <dbReference type="ARBA" id="ARBA00022825"/>
    </source>
</evidence>
<dbReference type="OrthoDB" id="9801421at2"/>
<dbReference type="KEGG" id="fop:FNB79_06460"/>
<evidence type="ECO:0000259" key="8">
    <source>
        <dbReference type="Pfam" id="PF00326"/>
    </source>
</evidence>
<dbReference type="InterPro" id="IPR002471">
    <property type="entry name" value="Pept_S9_AS"/>
</dbReference>
<evidence type="ECO:0000313" key="10">
    <source>
        <dbReference type="EMBL" id="QDO93632.1"/>
    </source>
</evidence>
<comment type="similarity">
    <text evidence="2">Belongs to the peptidase S9A family.</text>
</comment>
<organism evidence="10 11">
    <name type="scientific">Formosa sediminum</name>
    <dbReference type="NCBI Taxonomy" id="2594004"/>
    <lineage>
        <taxon>Bacteria</taxon>
        <taxon>Pseudomonadati</taxon>
        <taxon>Bacteroidota</taxon>
        <taxon>Flavobacteriia</taxon>
        <taxon>Flavobacteriales</taxon>
        <taxon>Flavobacteriaceae</taxon>
        <taxon>Formosa</taxon>
    </lineage>
</organism>
<evidence type="ECO:0000256" key="3">
    <source>
        <dbReference type="ARBA" id="ARBA00011897"/>
    </source>
</evidence>
<keyword evidence="6" id="KW-0720">Serine protease</keyword>
<dbReference type="AlphaFoldDB" id="A0A516GQ50"/>
<dbReference type="Proteomes" id="UP000319209">
    <property type="component" value="Chromosome"/>
</dbReference>